<sequence>MGRAILFAAVSLDGYVARDDDSVGPLFDWYGNGEVETTFSDETRVFHVTRQTADFLAGTAPRMAAGVVGRRLFDHTNGWEGVPPNGEHAFVVTHSVPTDWPHLGTAPFTFVTDGVAAAIEQAKAYAGDRDVSVAAGDVGGQALREGLVDRVVLNLVPVVLGSGKPYFGSGGLPEVLLEDPVLVVQGRRVLHLVYDVRR</sequence>
<evidence type="ECO:0000259" key="1">
    <source>
        <dbReference type="Pfam" id="PF01872"/>
    </source>
</evidence>
<accession>A0A1H8VRE0</accession>
<proteinExistence type="predicted"/>
<organism evidence="2 3">
    <name type="scientific">Trujillonella endophytica</name>
    <dbReference type="NCBI Taxonomy" id="673521"/>
    <lineage>
        <taxon>Bacteria</taxon>
        <taxon>Bacillati</taxon>
        <taxon>Actinomycetota</taxon>
        <taxon>Actinomycetes</taxon>
        <taxon>Geodermatophilales</taxon>
        <taxon>Geodermatophilaceae</taxon>
        <taxon>Trujillonella</taxon>
    </lineage>
</organism>
<dbReference type="AlphaFoldDB" id="A0A1H8VRE0"/>
<protein>
    <submittedName>
        <fullName evidence="2">Dihydrofolate reductase</fullName>
    </submittedName>
</protein>
<dbReference type="Proteomes" id="UP000198960">
    <property type="component" value="Unassembled WGS sequence"/>
</dbReference>
<dbReference type="SUPFAM" id="SSF53597">
    <property type="entry name" value="Dihydrofolate reductase-like"/>
    <property type="match status" value="1"/>
</dbReference>
<name>A0A1H8VRE0_9ACTN</name>
<dbReference type="Pfam" id="PF01872">
    <property type="entry name" value="RibD_C"/>
    <property type="match status" value="1"/>
</dbReference>
<keyword evidence="3" id="KW-1185">Reference proteome</keyword>
<gene>
    <name evidence="2" type="ORF">SAMN05660991_03752</name>
</gene>
<evidence type="ECO:0000313" key="3">
    <source>
        <dbReference type="Proteomes" id="UP000198960"/>
    </source>
</evidence>
<evidence type="ECO:0000313" key="2">
    <source>
        <dbReference type="EMBL" id="SEP17982.1"/>
    </source>
</evidence>
<dbReference type="STRING" id="673521.SAMN05660991_03752"/>
<dbReference type="Gene3D" id="3.40.430.10">
    <property type="entry name" value="Dihydrofolate Reductase, subunit A"/>
    <property type="match status" value="1"/>
</dbReference>
<dbReference type="InterPro" id="IPR002734">
    <property type="entry name" value="RibDG_C"/>
</dbReference>
<dbReference type="EMBL" id="FOEE01000013">
    <property type="protein sequence ID" value="SEP17982.1"/>
    <property type="molecule type" value="Genomic_DNA"/>
</dbReference>
<feature type="domain" description="Bacterial bifunctional deaminase-reductase C-terminal" evidence="1">
    <location>
        <begin position="5"/>
        <end position="178"/>
    </location>
</feature>
<dbReference type="InterPro" id="IPR024072">
    <property type="entry name" value="DHFR-like_dom_sf"/>
</dbReference>
<dbReference type="OrthoDB" id="3820697at2"/>
<dbReference type="GO" id="GO:0009231">
    <property type="term" value="P:riboflavin biosynthetic process"/>
    <property type="evidence" value="ECO:0007669"/>
    <property type="project" value="InterPro"/>
</dbReference>
<dbReference type="RefSeq" id="WP_091947048.1">
    <property type="nucleotide sequence ID" value="NZ_FOEE01000013.1"/>
</dbReference>
<reference evidence="3" key="1">
    <citation type="submission" date="2016-10" db="EMBL/GenBank/DDBJ databases">
        <authorList>
            <person name="Varghese N."/>
            <person name="Submissions S."/>
        </authorList>
    </citation>
    <scope>NUCLEOTIDE SEQUENCE [LARGE SCALE GENOMIC DNA]</scope>
    <source>
        <strain evidence="3">DSM 45413</strain>
    </source>
</reference>
<dbReference type="GO" id="GO:0008703">
    <property type="term" value="F:5-amino-6-(5-phosphoribosylamino)uracil reductase activity"/>
    <property type="evidence" value="ECO:0007669"/>
    <property type="project" value="InterPro"/>
</dbReference>